<dbReference type="OrthoDB" id="409374at2759"/>
<name>A0A4Z1SKQ1_GIAMU</name>
<keyword evidence="4" id="KW-1185">Reference proteome</keyword>
<reference evidence="3 4" key="1">
    <citation type="submission" date="2019-05" db="EMBL/GenBank/DDBJ databases">
        <title>The compact genome of Giardia muris reveals important steps in the evolution of intestinal protozoan parasites.</title>
        <authorList>
            <person name="Xu F."/>
            <person name="Jimenez-Gonzalez A."/>
            <person name="Einarsson E."/>
            <person name="Astvaldsson A."/>
            <person name="Peirasmaki D."/>
            <person name="Eckmann L."/>
            <person name="Andersson J.O."/>
            <person name="Svard S.G."/>
            <person name="Jerlstrom-Hultqvist J."/>
        </authorList>
    </citation>
    <scope>NUCLEOTIDE SEQUENCE [LARGE SCALE GENOMIC DNA]</scope>
    <source>
        <strain evidence="3 4">Roberts-Thomson</strain>
    </source>
</reference>
<dbReference type="VEuPathDB" id="GiardiaDB:GMRT_14857"/>
<keyword evidence="1" id="KW-0472">Membrane</keyword>
<comment type="caution">
    <text evidence="3">The sequence shown here is derived from an EMBL/GenBank/DDBJ whole genome shotgun (WGS) entry which is preliminary data.</text>
</comment>
<organism evidence="3 4">
    <name type="scientific">Giardia muris</name>
    <dbReference type="NCBI Taxonomy" id="5742"/>
    <lineage>
        <taxon>Eukaryota</taxon>
        <taxon>Metamonada</taxon>
        <taxon>Diplomonadida</taxon>
        <taxon>Hexamitidae</taxon>
        <taxon>Giardiinae</taxon>
        <taxon>Giardia</taxon>
    </lineage>
</organism>
<keyword evidence="1" id="KW-0812">Transmembrane</keyword>
<evidence type="ECO:0000256" key="1">
    <source>
        <dbReference type="SAM" id="Phobius"/>
    </source>
</evidence>
<evidence type="ECO:0000313" key="3">
    <source>
        <dbReference type="EMBL" id="TNJ26234.1"/>
    </source>
</evidence>
<gene>
    <name evidence="3" type="ORF">GMRT_14857</name>
</gene>
<protein>
    <submittedName>
        <fullName evidence="3">CXC-rich protein</fullName>
    </submittedName>
</protein>
<dbReference type="EMBL" id="VDLU01000005">
    <property type="protein sequence ID" value="TNJ26234.1"/>
    <property type="molecule type" value="Genomic_DNA"/>
</dbReference>
<feature type="transmembrane region" description="Helical" evidence="1">
    <location>
        <begin position="1763"/>
        <end position="1793"/>
    </location>
</feature>
<feature type="signal peptide" evidence="2">
    <location>
        <begin position="1"/>
        <end position="15"/>
    </location>
</feature>
<sequence>MFLLLVLGMTSIAVSVRDEKGLLNALNKKQDIELANDIEIKGPWRPVEGYTGTIDGRGYTVFGLHFAIGTDDDVSMGFFKTLSLGGVKNLILNVSDTVTGKVKNYGVLAGEVGKDVRLENITVNGALNITSLSTTSSIGCLVGTLEASATTIPENAHISIKCNVSTYGGAEYYVAGAIGTVTGDSTSGMVRNINVTSFVTCKAKKCNAAFVVAKAVVPVSRCHVRDSEMEVVTLRTSSIGGIVGIGQSVLLSSQFRAQINVQGLGRLRGHISVGGILGSAASAGFLIDQSYSKISLLNVSARGGADVGGCLGRGEYGDGMIRNTYAITQEVSGHIKGGRGNGGGFMGYVNGTNFTLYNCYMFVPAVSFTEGHSTLPSSNYGGFFGIVDATETDAPNVSHFFCGMGSTKFTLTAGDENIGQVGGSITGSENSLVQRSFLINGAGMWTGQTPANAGGFIGKMGGKIGLHTINVNVTNGASKLAAQSSRLANTFGGSATDVVINVSMQGIKNFVNGNTKTQATTRDASYNNVFVRVVPSPAGGSTNDYLGTTLPNNWKFITPDNATGPSCALDAALNDVNWTFPTPKQTTYIDSASTGLWPYLKGIPAPDTSNPNALFMVYVELGQGSNAGPIRELQDSTQSTTLWKVDAFTTTPSDTQLWTLNNPKNPSGPIQFPILLHNIEDNPFCPPSGDPCGGDRTKFYSPFACECLEGCPGLQHGTCKAYNTADCDESWTNNGYDLCSVFTCNKNDGLCAGGTCDSTLDVCKSNSDPTKYFDTISKQYKAGCSKLNATGGICVGSNTASCYPGWKNSADRLCDVYSCTTDTSATKCGGSSMGTCDVVHDVCKCTSQIQYFDAATKTCVDGCTGLNSNVGICIGPKKAICTPGYWPNASETMTLCSNYDCRYLNNCGASSTCDYVTGKCICQDKTQYFTPGTGNAAGTCTSGCTGGVTHGVCTGSGQASCASGYGPTNANPTDPLCNTYTCDEANGCGEGGTCNSGTCLCTTPSMLVNGTCVPYICVNGDISGDKCNCHQGWTDNAGTPGLHCSKYTGSQQSTLVIRSAGDLFIMAAYPSGNYKLGADIQLVYDWYPFDFSGTLDGQGHKITEIKLQASDSSAGFFKSLSGTVQDITFEFSTSLAKSGLTTVGGLATQLTSQASIRKISLKGLINVEAYNNVTIGGLATISSTGALDASTIDISVSLTCTGAQNCTIGGFFGEQQSNGVLTGANVTSTIKCLGYDSHNCTLGGLVALGGANITRSQFNGNIVAEGNTSIVGGLAAVFAGGDNVVIEKCYAMGTELSGIVCGGAFGNVSGVFLEATAVIFTTLNCKQYTGGMAGYMSKTTAATSNVQIGKVISMGNYGGFTARLMDSNISDCFSNVTQLNALSDGKALLDETENHFEVIGGFVGAIEKANIKRCFASGTEFNIQAPSGSVRIGGFAGAILSGPSSLSSIFANPKKVTLHKRADGVAHYAGFAGSLAGKDDASTSNVDSCWTMSSLKLDVGNYLTAKVNYGAFSGEAGANTKITNSYVQGSMDSNAGLNVFATGYGAFNGRCMFSGTTVTTSIETSFSNISASGIHDLEFQGVGCDSLLESTTRTTSPNPFENDLVNGDNANIYNDGACAHTSQQLSDPTTYTKKGFSTDVFLFEAGRPPILKSLPNPGLDVNVLVYPPQCSGDNCWDYENVWIVTPSGIQQQATKPESCSVSNCLYCDPRYNNACQLCQSGYLIQKSSCARCSSRCAECSGTTSYCLVCKKAGVIPVEGTCPLYLSGGAIAGIVIAVLLVLGGLTGFLVWWFIFRKKKAARSGQSILINDSTNSMLIDTHQSISVI</sequence>
<proteinExistence type="predicted"/>
<dbReference type="Gene3D" id="2.160.20.110">
    <property type="match status" value="2"/>
</dbReference>
<dbReference type="SUPFAM" id="SSF57184">
    <property type="entry name" value="Growth factor receptor domain"/>
    <property type="match status" value="1"/>
</dbReference>
<dbReference type="Proteomes" id="UP000315496">
    <property type="component" value="Chromosome 5"/>
</dbReference>
<evidence type="ECO:0000313" key="4">
    <source>
        <dbReference type="Proteomes" id="UP000315496"/>
    </source>
</evidence>
<feature type="chain" id="PRO_5021404796" evidence="2">
    <location>
        <begin position="16"/>
        <end position="1826"/>
    </location>
</feature>
<dbReference type="InterPro" id="IPR009030">
    <property type="entry name" value="Growth_fac_rcpt_cys_sf"/>
</dbReference>
<accession>A0A4Z1SKQ1</accession>
<evidence type="ECO:0000256" key="2">
    <source>
        <dbReference type="SAM" id="SignalP"/>
    </source>
</evidence>
<keyword evidence="2" id="KW-0732">Signal</keyword>
<keyword evidence="1" id="KW-1133">Transmembrane helix</keyword>